<dbReference type="OrthoDB" id="9809646at2"/>
<evidence type="ECO:0000256" key="8">
    <source>
        <dbReference type="ARBA" id="ARBA00023136"/>
    </source>
</evidence>
<dbReference type="EMBL" id="SMSJ01000012">
    <property type="protein sequence ID" value="TDH62319.1"/>
    <property type="molecule type" value="Genomic_DNA"/>
</dbReference>
<feature type="transmembrane region" description="Helical" evidence="10">
    <location>
        <begin position="181"/>
        <end position="199"/>
    </location>
</feature>
<dbReference type="InterPro" id="IPR058533">
    <property type="entry name" value="Cation_efflux_TM"/>
</dbReference>
<keyword evidence="5" id="KW-0862">Zinc</keyword>
<feature type="transmembrane region" description="Helical" evidence="10">
    <location>
        <begin position="83"/>
        <end position="102"/>
    </location>
</feature>
<sequence>MGAGHNHGAGANERALLWAFVFTGGFMIAEVIGSFVTGSLALLSDAAHMFTDAAALAVSLAAIRAARRPADRRRTWGYHRLEILAAAFNASLLFLVALYILWEAWQRFRNPAEVQSLGMLVVAVIGLTVNWLSMRILAGGSEHSLNVKGAYLEVWSDVLGSVAVIVGAGVIWLTGWTWVDAVLGVAIALWVLPRTWTLLREAGNVLMEGVPAGVDLDAVEQGILATPGVQGMHDLHIWELSSGKVALSAHVVVDATLAREERLEDTLGTILAERFGITHATVQVELPGAHGGQDPHAAWSVGHDAGGHDRGHEHDHDHGHEKGAAAQRAPRS</sequence>
<evidence type="ECO:0000256" key="10">
    <source>
        <dbReference type="SAM" id="Phobius"/>
    </source>
</evidence>
<name>A0A4R5QHU4_9PROT</name>
<feature type="transmembrane region" description="Helical" evidence="10">
    <location>
        <begin position="114"/>
        <end position="133"/>
    </location>
</feature>
<evidence type="ECO:0000256" key="7">
    <source>
        <dbReference type="ARBA" id="ARBA00023065"/>
    </source>
</evidence>
<evidence type="ECO:0000256" key="6">
    <source>
        <dbReference type="ARBA" id="ARBA00022989"/>
    </source>
</evidence>
<feature type="transmembrane region" description="Helical" evidence="10">
    <location>
        <begin position="154"/>
        <end position="175"/>
    </location>
</feature>
<dbReference type="SUPFAM" id="SSF161111">
    <property type="entry name" value="Cation efflux protein transmembrane domain-like"/>
    <property type="match status" value="1"/>
</dbReference>
<evidence type="ECO:0000313" key="13">
    <source>
        <dbReference type="EMBL" id="TDH62319.1"/>
    </source>
</evidence>
<reference evidence="13 14" key="1">
    <citation type="journal article" date="2016" name="J. Microbiol.">
        <title>Dankookia rubra gen. nov., sp. nov., an alphaproteobacterium isolated from sediment of a shallow stream.</title>
        <authorList>
            <person name="Kim W.H."/>
            <person name="Kim D.H."/>
            <person name="Kang K."/>
            <person name="Ahn T.Y."/>
        </authorList>
    </citation>
    <scope>NUCLEOTIDE SEQUENCE [LARGE SCALE GENOMIC DNA]</scope>
    <source>
        <strain evidence="13 14">JCM30602</strain>
    </source>
</reference>
<evidence type="ECO:0000256" key="9">
    <source>
        <dbReference type="SAM" id="MobiDB-lite"/>
    </source>
</evidence>
<dbReference type="Gene3D" id="1.20.1510.10">
    <property type="entry name" value="Cation efflux protein transmembrane domain"/>
    <property type="match status" value="1"/>
</dbReference>
<dbReference type="InterPro" id="IPR002524">
    <property type="entry name" value="Cation_efflux"/>
</dbReference>
<dbReference type="NCBIfam" id="TIGR01297">
    <property type="entry name" value="CDF"/>
    <property type="match status" value="1"/>
</dbReference>
<protein>
    <submittedName>
        <fullName evidence="13">Cation transporter</fullName>
    </submittedName>
</protein>
<dbReference type="GO" id="GO:0005886">
    <property type="term" value="C:plasma membrane"/>
    <property type="evidence" value="ECO:0007669"/>
    <property type="project" value="TreeGrafter"/>
</dbReference>
<dbReference type="InterPro" id="IPR027469">
    <property type="entry name" value="Cation_efflux_TMD_sf"/>
</dbReference>
<dbReference type="AlphaFoldDB" id="A0A4R5QHU4"/>
<evidence type="ECO:0000256" key="5">
    <source>
        <dbReference type="ARBA" id="ARBA00022906"/>
    </source>
</evidence>
<feature type="domain" description="Cation efflux protein transmembrane" evidence="11">
    <location>
        <begin position="17"/>
        <end position="207"/>
    </location>
</feature>
<evidence type="ECO:0000259" key="12">
    <source>
        <dbReference type="Pfam" id="PF16916"/>
    </source>
</evidence>
<feature type="compositionally biased region" description="Basic and acidic residues" evidence="9">
    <location>
        <begin position="305"/>
        <end position="323"/>
    </location>
</feature>
<feature type="domain" description="Cation efflux protein cytoplasmic" evidence="12">
    <location>
        <begin position="212"/>
        <end position="285"/>
    </location>
</feature>
<dbReference type="PANTHER" id="PTHR11562:SF17">
    <property type="entry name" value="RE54080P-RELATED"/>
    <property type="match status" value="1"/>
</dbReference>
<keyword evidence="4 10" id="KW-0812">Transmembrane</keyword>
<keyword evidence="6 10" id="KW-1133">Transmembrane helix</keyword>
<dbReference type="SUPFAM" id="SSF160240">
    <property type="entry name" value="Cation efflux protein cytoplasmic domain-like"/>
    <property type="match status" value="1"/>
</dbReference>
<accession>A0A4R5QHU4</accession>
<feature type="region of interest" description="Disordered" evidence="9">
    <location>
        <begin position="287"/>
        <end position="332"/>
    </location>
</feature>
<proteinExistence type="inferred from homology"/>
<feature type="transmembrane region" description="Helical" evidence="10">
    <location>
        <begin position="15"/>
        <end position="40"/>
    </location>
</feature>
<keyword evidence="14" id="KW-1185">Reference proteome</keyword>
<dbReference type="InterPro" id="IPR050681">
    <property type="entry name" value="CDF/SLC30A"/>
</dbReference>
<comment type="subcellular location">
    <subcellularLocation>
        <location evidence="1">Membrane</location>
        <topology evidence="1">Multi-pass membrane protein</topology>
    </subcellularLocation>
</comment>
<evidence type="ECO:0000313" key="14">
    <source>
        <dbReference type="Proteomes" id="UP000295096"/>
    </source>
</evidence>
<keyword evidence="7" id="KW-0406">Ion transport</keyword>
<evidence type="ECO:0000256" key="4">
    <source>
        <dbReference type="ARBA" id="ARBA00022692"/>
    </source>
</evidence>
<keyword evidence="5" id="KW-0864">Zinc transport</keyword>
<evidence type="ECO:0000256" key="3">
    <source>
        <dbReference type="ARBA" id="ARBA00022448"/>
    </source>
</evidence>
<dbReference type="InterPro" id="IPR027470">
    <property type="entry name" value="Cation_efflux_CTD"/>
</dbReference>
<dbReference type="Pfam" id="PF16916">
    <property type="entry name" value="ZT_dimer"/>
    <property type="match status" value="1"/>
</dbReference>
<dbReference type="Proteomes" id="UP000295096">
    <property type="component" value="Unassembled WGS sequence"/>
</dbReference>
<keyword evidence="8 10" id="KW-0472">Membrane</keyword>
<comment type="similarity">
    <text evidence="2">Belongs to the cation diffusion facilitator (CDF) transporter (TC 2.A.4) family. SLC30A subfamily.</text>
</comment>
<keyword evidence="3" id="KW-0813">Transport</keyword>
<comment type="caution">
    <text evidence="13">The sequence shown here is derived from an EMBL/GenBank/DDBJ whole genome shotgun (WGS) entry which is preliminary data.</text>
</comment>
<dbReference type="PANTHER" id="PTHR11562">
    <property type="entry name" value="CATION EFFLUX PROTEIN/ ZINC TRANSPORTER"/>
    <property type="match status" value="1"/>
</dbReference>
<dbReference type="Pfam" id="PF01545">
    <property type="entry name" value="Cation_efflux"/>
    <property type="match status" value="1"/>
</dbReference>
<dbReference type="InterPro" id="IPR036837">
    <property type="entry name" value="Cation_efflux_CTD_sf"/>
</dbReference>
<evidence type="ECO:0000256" key="1">
    <source>
        <dbReference type="ARBA" id="ARBA00004141"/>
    </source>
</evidence>
<dbReference type="GO" id="GO:0005385">
    <property type="term" value="F:zinc ion transmembrane transporter activity"/>
    <property type="evidence" value="ECO:0007669"/>
    <property type="project" value="TreeGrafter"/>
</dbReference>
<dbReference type="RefSeq" id="WP_133288836.1">
    <property type="nucleotide sequence ID" value="NZ_SMSJ01000012.1"/>
</dbReference>
<organism evidence="13 14">
    <name type="scientific">Dankookia rubra</name>
    <dbReference type="NCBI Taxonomy" id="1442381"/>
    <lineage>
        <taxon>Bacteria</taxon>
        <taxon>Pseudomonadati</taxon>
        <taxon>Pseudomonadota</taxon>
        <taxon>Alphaproteobacteria</taxon>
        <taxon>Acetobacterales</taxon>
        <taxon>Roseomonadaceae</taxon>
        <taxon>Dankookia</taxon>
    </lineage>
</organism>
<gene>
    <name evidence="13" type="ORF">E2C06_11940</name>
</gene>
<evidence type="ECO:0000256" key="2">
    <source>
        <dbReference type="ARBA" id="ARBA00008873"/>
    </source>
</evidence>
<evidence type="ECO:0000259" key="11">
    <source>
        <dbReference type="Pfam" id="PF01545"/>
    </source>
</evidence>